<evidence type="ECO:0000313" key="2">
    <source>
        <dbReference type="EMBL" id="ETA71166.1"/>
    </source>
</evidence>
<dbReference type="SUPFAM" id="SSF56219">
    <property type="entry name" value="DNase I-like"/>
    <property type="match status" value="1"/>
</dbReference>
<dbReference type="Proteomes" id="UP000019485">
    <property type="component" value="Unassembled WGS sequence"/>
</dbReference>
<reference evidence="2 3" key="1">
    <citation type="submission" date="2013-08" db="EMBL/GenBank/DDBJ databases">
        <authorList>
            <consortium name="DOE Joint Genome Institute"/>
            <person name="Eisen J."/>
            <person name="Huntemann M."/>
            <person name="Han J."/>
            <person name="Chen A."/>
            <person name="Kyrpides N."/>
            <person name="Mavromatis K."/>
            <person name="Markowitz V."/>
            <person name="Palaniappan K."/>
            <person name="Ivanova N."/>
            <person name="Schaumberg A."/>
            <person name="Pati A."/>
            <person name="Liolios K."/>
            <person name="Nordberg H.P."/>
            <person name="Cantor M.N."/>
            <person name="Hua S.X."/>
            <person name="Woyke T."/>
        </authorList>
    </citation>
    <scope>NUCLEOTIDE SEQUENCE [LARGE SCALE GENOMIC DNA]</scope>
    <source>
        <strain evidence="2 3">DSM 44927</strain>
    </source>
</reference>
<feature type="domain" description="Endonuclease/exonuclease/phosphatase" evidence="1">
    <location>
        <begin position="21"/>
        <end position="299"/>
    </location>
</feature>
<dbReference type="InterPro" id="IPR036691">
    <property type="entry name" value="Endo/exonu/phosph_ase_sf"/>
</dbReference>
<evidence type="ECO:0000313" key="3">
    <source>
        <dbReference type="Proteomes" id="UP000019485"/>
    </source>
</evidence>
<accession>W9E528</accession>
<sequence>MAAAPAASADTTTTATYTVWQWNVSGNVMNAGSTSDGMVSAAVSSILNRDADFVSFNEICYSQYKAIQADLAGTWTTAASFSRFAASEAPKAGLCGSTTDDTDNSFGIALFSKQALGTSSQYTLPSDGSPEDRKMLCAPLAAQPDMVFCTVHITTSPDLTDGVANNVRQLEYVRSTLDGFDAAGETYIIAGDFNAQPNYGRLNDFYDSSIDTVANPNNTGSNFELDDTDTRCPGYGEATAAPGSKEATPPCGGNAKIDEIFVRSTRVAPNTSYSADALAIPVTCTSSANPGTLVACSDHNVLTGTVTVTIG</sequence>
<dbReference type="EMBL" id="AZAN01000001">
    <property type="protein sequence ID" value="ETA71166.1"/>
    <property type="molecule type" value="Genomic_DNA"/>
</dbReference>
<dbReference type="Gene3D" id="3.60.10.10">
    <property type="entry name" value="Endonuclease/exonuclease/phosphatase"/>
    <property type="match status" value="1"/>
</dbReference>
<organism evidence="2 3">
    <name type="scientific">Actinospica robiniae DSM 44927</name>
    <dbReference type="NCBI Taxonomy" id="479430"/>
    <lineage>
        <taxon>Bacteria</taxon>
        <taxon>Bacillati</taxon>
        <taxon>Actinomycetota</taxon>
        <taxon>Actinomycetes</taxon>
        <taxon>Catenulisporales</taxon>
        <taxon>Actinospicaceae</taxon>
        <taxon>Actinospica</taxon>
    </lineage>
</organism>
<dbReference type="AlphaFoldDB" id="W9E528"/>
<dbReference type="HOGENOM" id="CLU_879660_0_0_11"/>
<name>W9E528_9ACTN</name>
<gene>
    <name evidence="2" type="ORF">ActroDRAFT_0195</name>
</gene>
<dbReference type="Pfam" id="PF03372">
    <property type="entry name" value="Exo_endo_phos"/>
    <property type="match status" value="1"/>
</dbReference>
<protein>
    <recommendedName>
        <fullName evidence="1">Endonuclease/exonuclease/phosphatase domain-containing protein</fullName>
    </recommendedName>
</protein>
<comment type="caution">
    <text evidence="2">The sequence shown here is derived from an EMBL/GenBank/DDBJ whole genome shotgun (WGS) entry which is preliminary data.</text>
</comment>
<proteinExistence type="predicted"/>
<dbReference type="GO" id="GO:0003824">
    <property type="term" value="F:catalytic activity"/>
    <property type="evidence" value="ECO:0007669"/>
    <property type="project" value="InterPro"/>
</dbReference>
<dbReference type="RefSeq" id="WP_211244030.1">
    <property type="nucleotide sequence ID" value="NZ_KI632511.1"/>
</dbReference>
<dbReference type="InterPro" id="IPR005135">
    <property type="entry name" value="Endo/exonuclease/phosphatase"/>
</dbReference>
<evidence type="ECO:0000259" key="1">
    <source>
        <dbReference type="Pfam" id="PF03372"/>
    </source>
</evidence>
<keyword evidence="3" id="KW-1185">Reference proteome</keyword>